<dbReference type="CDD" id="cd11793">
    <property type="entry name" value="SH3_ephexin1_like"/>
    <property type="match status" value="1"/>
</dbReference>
<dbReference type="PANTHER" id="PTHR12845">
    <property type="entry name" value="GUANINE NUCLEOTIDE EXCHANGE FACTOR"/>
    <property type="match status" value="1"/>
</dbReference>
<dbReference type="Proteomes" id="UP001168821">
    <property type="component" value="Unassembled WGS sequence"/>
</dbReference>
<feature type="compositionally biased region" description="Basic and acidic residues" evidence="3">
    <location>
        <begin position="364"/>
        <end position="373"/>
    </location>
</feature>
<dbReference type="Gene3D" id="2.30.29.30">
    <property type="entry name" value="Pleckstrin-homology domain (PH domain)/Phosphotyrosine-binding domain (PTB)"/>
    <property type="match status" value="1"/>
</dbReference>
<dbReference type="PANTHER" id="PTHR12845:SF5">
    <property type="entry name" value="EPHEXIN, ISOFORM D"/>
    <property type="match status" value="1"/>
</dbReference>
<dbReference type="GO" id="GO:0005085">
    <property type="term" value="F:guanyl-nucleotide exchange factor activity"/>
    <property type="evidence" value="ECO:0007669"/>
    <property type="project" value="InterPro"/>
</dbReference>
<protein>
    <recommendedName>
        <fullName evidence="9">Rho guanine nucleotide exchange factor 26</fullName>
    </recommendedName>
</protein>
<evidence type="ECO:0000313" key="7">
    <source>
        <dbReference type="EMBL" id="KAJ3642091.1"/>
    </source>
</evidence>
<dbReference type="AlphaFoldDB" id="A0AA38HR93"/>
<dbReference type="InterPro" id="IPR011993">
    <property type="entry name" value="PH-like_dom_sf"/>
</dbReference>
<evidence type="ECO:0000256" key="3">
    <source>
        <dbReference type="SAM" id="MobiDB-lite"/>
    </source>
</evidence>
<dbReference type="SUPFAM" id="SSF50044">
    <property type="entry name" value="SH3-domain"/>
    <property type="match status" value="1"/>
</dbReference>
<evidence type="ECO:0000256" key="2">
    <source>
        <dbReference type="PROSITE-ProRule" id="PRU00192"/>
    </source>
</evidence>
<evidence type="ECO:0000259" key="4">
    <source>
        <dbReference type="PROSITE" id="PS50002"/>
    </source>
</evidence>
<dbReference type="EMBL" id="JALNTZ010000008">
    <property type="protein sequence ID" value="KAJ3642091.1"/>
    <property type="molecule type" value="Genomic_DNA"/>
</dbReference>
<dbReference type="InterPro" id="IPR047271">
    <property type="entry name" value="Ephexin-like"/>
</dbReference>
<evidence type="ECO:0000259" key="6">
    <source>
        <dbReference type="PROSITE" id="PS50010"/>
    </source>
</evidence>
<dbReference type="InterPro" id="IPR047270">
    <property type="entry name" value="PH_ephexin"/>
</dbReference>
<reference evidence="7" key="1">
    <citation type="journal article" date="2023" name="G3 (Bethesda)">
        <title>Whole genome assemblies of Zophobas morio and Tenebrio molitor.</title>
        <authorList>
            <person name="Kaur S."/>
            <person name="Stinson S.A."/>
            <person name="diCenzo G.C."/>
        </authorList>
    </citation>
    <scope>NUCLEOTIDE SEQUENCE</scope>
    <source>
        <strain evidence="7">QUZm001</strain>
    </source>
</reference>
<dbReference type="CDD" id="cd01221">
    <property type="entry name" value="PH_ephexin"/>
    <property type="match status" value="1"/>
</dbReference>
<feature type="compositionally biased region" description="Polar residues" evidence="3">
    <location>
        <begin position="375"/>
        <end position="384"/>
    </location>
</feature>
<feature type="region of interest" description="Disordered" evidence="3">
    <location>
        <begin position="362"/>
        <end position="405"/>
    </location>
</feature>
<keyword evidence="8" id="KW-1185">Reference proteome</keyword>
<accession>A0AA38HR93</accession>
<evidence type="ECO:0000313" key="8">
    <source>
        <dbReference type="Proteomes" id="UP001168821"/>
    </source>
</evidence>
<dbReference type="CDD" id="cd00160">
    <property type="entry name" value="RhoGEF"/>
    <property type="match status" value="1"/>
</dbReference>
<dbReference type="InterPro" id="IPR035899">
    <property type="entry name" value="DBL_dom_sf"/>
</dbReference>
<dbReference type="Gene3D" id="1.20.900.10">
    <property type="entry name" value="Dbl homology (DH) domain"/>
    <property type="match status" value="1"/>
</dbReference>
<dbReference type="Pfam" id="PF00018">
    <property type="entry name" value="SH3_1"/>
    <property type="match status" value="1"/>
</dbReference>
<dbReference type="SMART" id="SM00325">
    <property type="entry name" value="RhoGEF"/>
    <property type="match status" value="1"/>
</dbReference>
<feature type="domain" description="SH3" evidence="4">
    <location>
        <begin position="947"/>
        <end position="1008"/>
    </location>
</feature>
<comment type="caution">
    <text evidence="7">The sequence shown here is derived from an EMBL/GenBank/DDBJ whole genome shotgun (WGS) entry which is preliminary data.</text>
</comment>
<feature type="region of interest" description="Disordered" evidence="3">
    <location>
        <begin position="1"/>
        <end position="45"/>
    </location>
</feature>
<dbReference type="Pfam" id="PF00169">
    <property type="entry name" value="PH"/>
    <property type="match status" value="1"/>
</dbReference>
<dbReference type="SMART" id="SM00326">
    <property type="entry name" value="SH3"/>
    <property type="match status" value="1"/>
</dbReference>
<feature type="region of interest" description="Disordered" evidence="3">
    <location>
        <begin position="276"/>
        <end position="320"/>
    </location>
</feature>
<keyword evidence="1 2" id="KW-0728">SH3 domain</keyword>
<feature type="region of interest" description="Disordered" evidence="3">
    <location>
        <begin position="443"/>
        <end position="463"/>
    </location>
</feature>
<evidence type="ECO:0000259" key="5">
    <source>
        <dbReference type="PROSITE" id="PS50003"/>
    </source>
</evidence>
<feature type="region of interest" description="Disordered" evidence="3">
    <location>
        <begin position="194"/>
        <end position="250"/>
    </location>
</feature>
<dbReference type="Pfam" id="PF00621">
    <property type="entry name" value="RhoGEF"/>
    <property type="match status" value="1"/>
</dbReference>
<dbReference type="PROSITE" id="PS50002">
    <property type="entry name" value="SH3"/>
    <property type="match status" value="1"/>
</dbReference>
<dbReference type="PROSITE" id="PS50010">
    <property type="entry name" value="DH_2"/>
    <property type="match status" value="1"/>
</dbReference>
<dbReference type="Gene3D" id="2.30.30.40">
    <property type="entry name" value="SH3 Domains"/>
    <property type="match status" value="1"/>
</dbReference>
<dbReference type="InterPro" id="IPR036028">
    <property type="entry name" value="SH3-like_dom_sf"/>
</dbReference>
<organism evidence="7 8">
    <name type="scientific">Zophobas morio</name>
    <dbReference type="NCBI Taxonomy" id="2755281"/>
    <lineage>
        <taxon>Eukaryota</taxon>
        <taxon>Metazoa</taxon>
        <taxon>Ecdysozoa</taxon>
        <taxon>Arthropoda</taxon>
        <taxon>Hexapoda</taxon>
        <taxon>Insecta</taxon>
        <taxon>Pterygota</taxon>
        <taxon>Neoptera</taxon>
        <taxon>Endopterygota</taxon>
        <taxon>Coleoptera</taxon>
        <taxon>Polyphaga</taxon>
        <taxon>Cucujiformia</taxon>
        <taxon>Tenebrionidae</taxon>
        <taxon>Zophobas</taxon>
    </lineage>
</organism>
<dbReference type="SUPFAM" id="SSF50729">
    <property type="entry name" value="PH domain-like"/>
    <property type="match status" value="1"/>
</dbReference>
<evidence type="ECO:0000256" key="1">
    <source>
        <dbReference type="ARBA" id="ARBA00022443"/>
    </source>
</evidence>
<dbReference type="SUPFAM" id="SSF48065">
    <property type="entry name" value="DBL homology domain (DH-domain)"/>
    <property type="match status" value="1"/>
</dbReference>
<feature type="domain" description="PH" evidence="5">
    <location>
        <begin position="816"/>
        <end position="936"/>
    </location>
</feature>
<feature type="compositionally biased region" description="Polar residues" evidence="3">
    <location>
        <begin position="443"/>
        <end position="459"/>
    </location>
</feature>
<dbReference type="SMART" id="SM00233">
    <property type="entry name" value="PH"/>
    <property type="match status" value="1"/>
</dbReference>
<sequence>MMSVGENPRHRRSVSTGSGRRSEKIAPVPPPRSAPTTCRRPRRHVGDRVFVSSPTKVYLDYVDDNLKVAMERIAPEEEEEEDFDEESVGEMIRTSKDIPKIRSRIFEDSLESQEISFYIGQGERKADCSARCENINRRGGDSVQPISSINSMQGFYSSEKNDLRLAVFYVSAVTSKTCTINVSRLLGADSDPDHLYESLGNNPKEECPDDDYDSFDSDSDSDSSFTKVNSNDSGLDIGNNQLPDPPNSQPYVLTRLAATVKRKLRRNWSLTKSDISKSLSRMTGRKSRTDLEKMKHRKSSPEILSNEGPCESPEQPETKTLPRKSFLTKFRRSMSLSAESAAELNTNLDNKPKSTFYLTEEIDVDKNESERDSGASLSPVQRNSKVIVRPHSPPPPAPVKKKDKRSTSWYAEVGLFKNSESCLPKRSNTFWYAEVGLYQTARSTPSTSSAENSGNTGNVSIKGEDFINQDNSEEYYNMKNGTDYYNDSITSFSSTETKKDSLTNLTTDKHLRLEDEPLYQFYDAALLESVCNESASDFDSDGYEEVGDTNSESRLSSRPSAMELISTKNSVAVSRTLWCEIPEVIASSVLSTLSTHQKKLQEAKFEMITSEASYLNSLNVLHNHFVKNLDNSEILTKEELDTLFGKVASVKTCSEKLLHDLDKCWQDNILLHGVCDIVQKHAEENFHVYVPYCEHQILLDETLRRLKEKPAFLELLRQMESSPACQSLTLYSFLMLPMQRITRWPLLVDAVLKRLSPQDSEYLTCQYSLATINKIVNQCNEGARRIERETEMKKIVTQLEFAKGVPPIEIISENRWLIRSGMVTHMQQRTDEIKLTFGKRFAKINLYLILFNDLLLVTKPKSENLYTVIHYCSRNLVELNSTDAVLTLPVKDAQSRHLLFLTILENQNEKTVEFLLSCSSESDKERWVEALTPPKSEDPDETLYECWDCPQVTAIHSYSASQPDELALSKGDVINVLRKMADGWYHGERIRDGQTGWFPANYTAEVANPHVRSRNLKQRYRLLAFSESYLKAK</sequence>
<evidence type="ECO:0008006" key="9">
    <source>
        <dbReference type="Google" id="ProtNLM"/>
    </source>
</evidence>
<feature type="compositionally biased region" description="Polar residues" evidence="3">
    <location>
        <begin position="226"/>
        <end position="242"/>
    </location>
</feature>
<proteinExistence type="predicted"/>
<name>A0AA38HR93_9CUCU</name>
<gene>
    <name evidence="7" type="ORF">Zmor_024907</name>
</gene>
<feature type="domain" description="DH" evidence="6">
    <location>
        <begin position="599"/>
        <end position="782"/>
    </location>
</feature>
<feature type="compositionally biased region" description="Acidic residues" evidence="3">
    <location>
        <begin position="207"/>
        <end position="221"/>
    </location>
</feature>
<dbReference type="InterPro" id="IPR001849">
    <property type="entry name" value="PH_domain"/>
</dbReference>
<dbReference type="PRINTS" id="PR00452">
    <property type="entry name" value="SH3DOMAIN"/>
</dbReference>
<dbReference type="PROSITE" id="PS50003">
    <property type="entry name" value="PH_DOMAIN"/>
    <property type="match status" value="1"/>
</dbReference>
<dbReference type="InterPro" id="IPR000219">
    <property type="entry name" value="DH_dom"/>
</dbReference>
<dbReference type="InterPro" id="IPR001452">
    <property type="entry name" value="SH3_domain"/>
</dbReference>